<comment type="caution">
    <text evidence="2">The sequence shown here is derived from an EMBL/GenBank/DDBJ whole genome shotgun (WGS) entry which is preliminary data.</text>
</comment>
<evidence type="ECO:0000313" key="3">
    <source>
        <dbReference type="Proteomes" id="UP000001396"/>
    </source>
</evidence>
<reference evidence="2 3" key="1">
    <citation type="journal article" date="2011" name="Genome Res.">
        <title>Phylogeny-wide analysis of social amoeba genomes highlights ancient origins for complex intercellular communication.</title>
        <authorList>
            <person name="Heidel A.J."/>
            <person name="Lawal H.M."/>
            <person name="Felder M."/>
            <person name="Schilde C."/>
            <person name="Helps N.R."/>
            <person name="Tunggal B."/>
            <person name="Rivero F."/>
            <person name="John U."/>
            <person name="Schleicher M."/>
            <person name="Eichinger L."/>
            <person name="Platzer M."/>
            <person name="Noegel A.A."/>
            <person name="Schaap P."/>
            <person name="Gloeckner G."/>
        </authorList>
    </citation>
    <scope>NUCLEOTIDE SEQUENCE [LARGE SCALE GENOMIC DNA]</scope>
    <source>
        <strain evidence="3">ATCC 26659 / Pp 5 / PN500</strain>
    </source>
</reference>
<protein>
    <submittedName>
        <fullName evidence="2">Uncharacterized protein</fullName>
    </submittedName>
</protein>
<evidence type="ECO:0000256" key="1">
    <source>
        <dbReference type="SAM" id="MobiDB-lite"/>
    </source>
</evidence>
<sequence length="45" mass="5240">MKKCVLCRSNNQKQQQQQQQQQQQHETTNISEATTINTIAINQQP</sequence>
<dbReference type="AlphaFoldDB" id="D3AZT2"/>
<name>D3AZT2_HETP5</name>
<gene>
    <name evidence="2" type="ORF">PPL_01545</name>
</gene>
<dbReference type="InParanoid" id="D3AZT2"/>
<dbReference type="Proteomes" id="UP000001396">
    <property type="component" value="Unassembled WGS sequence"/>
</dbReference>
<evidence type="ECO:0000313" key="2">
    <source>
        <dbReference type="EMBL" id="EFA84556.1"/>
    </source>
</evidence>
<keyword evidence="3" id="KW-1185">Reference proteome</keyword>
<dbReference type="EMBL" id="ADBJ01000008">
    <property type="protein sequence ID" value="EFA84556.1"/>
    <property type="molecule type" value="Genomic_DNA"/>
</dbReference>
<accession>D3AZT2</accession>
<feature type="region of interest" description="Disordered" evidence="1">
    <location>
        <begin position="18"/>
        <end position="45"/>
    </location>
</feature>
<dbReference type="GeneID" id="31357074"/>
<feature type="compositionally biased region" description="Polar residues" evidence="1">
    <location>
        <begin position="25"/>
        <end position="45"/>
    </location>
</feature>
<organism evidence="2 3">
    <name type="scientific">Heterostelium pallidum (strain ATCC 26659 / Pp 5 / PN500)</name>
    <name type="common">Cellular slime mold</name>
    <name type="synonym">Polysphondylium pallidum</name>
    <dbReference type="NCBI Taxonomy" id="670386"/>
    <lineage>
        <taxon>Eukaryota</taxon>
        <taxon>Amoebozoa</taxon>
        <taxon>Evosea</taxon>
        <taxon>Eumycetozoa</taxon>
        <taxon>Dictyostelia</taxon>
        <taxon>Acytosteliales</taxon>
        <taxon>Acytosteliaceae</taxon>
        <taxon>Heterostelium</taxon>
    </lineage>
</organism>
<dbReference type="RefSeq" id="XP_020436669.1">
    <property type="nucleotide sequence ID" value="XM_020572552.1"/>
</dbReference>
<proteinExistence type="predicted"/>